<evidence type="ECO:0008006" key="3">
    <source>
        <dbReference type="Google" id="ProtNLM"/>
    </source>
</evidence>
<name>A0ABR4JIW9_9EURO</name>
<reference evidence="1 2" key="1">
    <citation type="submission" date="2024-07" db="EMBL/GenBank/DDBJ databases">
        <title>Section-level genome sequencing and comparative genomics of Aspergillus sections Usti and Cavernicolus.</title>
        <authorList>
            <consortium name="Lawrence Berkeley National Laboratory"/>
            <person name="Nybo J.L."/>
            <person name="Vesth T.C."/>
            <person name="Theobald S."/>
            <person name="Frisvad J.C."/>
            <person name="Larsen T.O."/>
            <person name="Kjaerboelling I."/>
            <person name="Rothschild-Mancinelli K."/>
            <person name="Lyhne E.K."/>
            <person name="Kogle M.E."/>
            <person name="Barry K."/>
            <person name="Clum A."/>
            <person name="Na H."/>
            <person name="Ledsgaard L."/>
            <person name="Lin J."/>
            <person name="Lipzen A."/>
            <person name="Kuo A."/>
            <person name="Riley R."/>
            <person name="Mondo S."/>
            <person name="Labutti K."/>
            <person name="Haridas S."/>
            <person name="Pangalinan J."/>
            <person name="Salamov A.A."/>
            <person name="Simmons B.A."/>
            <person name="Magnuson J.K."/>
            <person name="Chen J."/>
            <person name="Drula E."/>
            <person name="Henrissat B."/>
            <person name="Wiebenga A."/>
            <person name="Lubbers R.J."/>
            <person name="Gomes A.C."/>
            <person name="Makela M.R."/>
            <person name="Stajich J."/>
            <person name="Grigoriev I.V."/>
            <person name="Mortensen U.H."/>
            <person name="De Vries R.P."/>
            <person name="Baker S.E."/>
            <person name="Andersen M.R."/>
        </authorList>
    </citation>
    <scope>NUCLEOTIDE SEQUENCE [LARGE SCALE GENOMIC DNA]</scope>
    <source>
        <strain evidence="1 2">CBS 123904</strain>
    </source>
</reference>
<dbReference type="EMBL" id="JBFXLU010000132">
    <property type="protein sequence ID" value="KAL2839504.1"/>
    <property type="molecule type" value="Genomic_DNA"/>
</dbReference>
<accession>A0ABR4JIW9</accession>
<protein>
    <recommendedName>
        <fullName evidence="3">HNH nuclease domain-containing protein</fullName>
    </recommendedName>
</protein>
<evidence type="ECO:0000313" key="2">
    <source>
        <dbReference type="Proteomes" id="UP001610446"/>
    </source>
</evidence>
<sequence length="347" mass="38102">MNGSDFVHVPALVYGTRPDTVFCSVRDGSFPMACLSDLALRWILIAAESTFAPSQGGSPISRRSSALRRKQHIYQAMGMALNQSPHAISDNLLGGMIMATVTESRIPDPAACHVHFEGYERAICIRGGLDSSLRVSSVKALRLAHLMPYIVCEPVEVEEEPGLQKQAEDLLCFLDARLPFSGLRPRNYREPGSFSTGEHLLLGEEWIPYLRPAEDRLRGYADESSHFLSLYLIAAAVSRLRDCYNTRTAPFIFVNHLTAAMTASSAVNRVTGGYELTLQGFMWVVFNCVLGLWEAPAAATGESSGNLHMLLSLSIDALRAFRRVTAKGARTEIRAVLGDRVWGLAGR</sequence>
<comment type="caution">
    <text evidence="1">The sequence shown here is derived from an EMBL/GenBank/DDBJ whole genome shotgun (WGS) entry which is preliminary data.</text>
</comment>
<gene>
    <name evidence="1" type="ORF">BJY01DRAFT_250458</name>
</gene>
<organism evidence="1 2">
    <name type="scientific">Aspergillus pseudoustus</name>
    <dbReference type="NCBI Taxonomy" id="1810923"/>
    <lineage>
        <taxon>Eukaryota</taxon>
        <taxon>Fungi</taxon>
        <taxon>Dikarya</taxon>
        <taxon>Ascomycota</taxon>
        <taxon>Pezizomycotina</taxon>
        <taxon>Eurotiomycetes</taxon>
        <taxon>Eurotiomycetidae</taxon>
        <taxon>Eurotiales</taxon>
        <taxon>Aspergillaceae</taxon>
        <taxon>Aspergillus</taxon>
        <taxon>Aspergillus subgen. Nidulantes</taxon>
    </lineage>
</organism>
<evidence type="ECO:0000313" key="1">
    <source>
        <dbReference type="EMBL" id="KAL2839504.1"/>
    </source>
</evidence>
<keyword evidence="2" id="KW-1185">Reference proteome</keyword>
<dbReference type="Proteomes" id="UP001610446">
    <property type="component" value="Unassembled WGS sequence"/>
</dbReference>
<proteinExistence type="predicted"/>